<evidence type="ECO:0000313" key="1">
    <source>
        <dbReference type="EMBL" id="RKQ36200.1"/>
    </source>
</evidence>
<dbReference type="AlphaFoldDB" id="A0A495A9S7"/>
<keyword evidence="2" id="KW-1185">Reference proteome</keyword>
<accession>A0A495A9S7</accession>
<evidence type="ECO:0000313" key="2">
    <source>
        <dbReference type="Proteomes" id="UP000249516"/>
    </source>
</evidence>
<gene>
    <name evidence="1" type="ORF">C1C97_000495</name>
</gene>
<dbReference type="EMBL" id="PNJG02000001">
    <property type="protein sequence ID" value="RKQ36200.1"/>
    <property type="molecule type" value="Genomic_DNA"/>
</dbReference>
<sequence>MATREMPAREVAELLLQLPQGCRVSRAVGGAWAWTDEVIAQLSHSHLVRQIWWVHTGKKGSAPEAPKPPKGWLVEQQEKAKAASDWKKRAEAWRRDNAAALVAQQTE</sequence>
<protein>
    <submittedName>
        <fullName evidence="1">Uncharacterized protein</fullName>
    </submittedName>
</protein>
<organism evidence="1 2">
    <name type="scientific">Kocuria tytonis</name>
    <dbReference type="NCBI Taxonomy" id="2054280"/>
    <lineage>
        <taxon>Bacteria</taxon>
        <taxon>Bacillati</taxon>
        <taxon>Actinomycetota</taxon>
        <taxon>Actinomycetes</taxon>
        <taxon>Micrococcales</taxon>
        <taxon>Micrococcaceae</taxon>
        <taxon>Kocuria</taxon>
    </lineage>
</organism>
<name>A0A495A9S7_9MICC</name>
<comment type="caution">
    <text evidence="1">The sequence shown here is derived from an EMBL/GenBank/DDBJ whole genome shotgun (WGS) entry which is preliminary data.</text>
</comment>
<proteinExistence type="predicted"/>
<dbReference type="Proteomes" id="UP000249516">
    <property type="component" value="Unassembled WGS sequence"/>
</dbReference>
<dbReference type="RefSeq" id="WP_121029547.1">
    <property type="nucleotide sequence ID" value="NZ_PNJG02000001.1"/>
</dbReference>
<dbReference type="OrthoDB" id="10001611at2"/>
<reference evidence="1 2" key="1">
    <citation type="submission" date="2018-10" db="EMBL/GenBank/DDBJ databases">
        <title>Kocuria tytouropygialis sp. nov., isolated from the uropygial gland of an American barn owl (Tyto furcata).</title>
        <authorList>
            <person name="Braun M.S."/>
            <person name="Wang E."/>
            <person name="Zimmermann S."/>
            <person name="Wagner H."/>
            <person name="Wink M."/>
        </authorList>
    </citation>
    <scope>NUCLEOTIDE SEQUENCE [LARGE SCALE GENOMIC DNA]</scope>
    <source>
        <strain evidence="1 2">442</strain>
    </source>
</reference>